<dbReference type="Proteomes" id="UP001054252">
    <property type="component" value="Unassembled WGS sequence"/>
</dbReference>
<keyword evidence="2" id="KW-1185">Reference proteome</keyword>
<sequence length="44" mass="5067">MDGWMDDGFEGEEAAHTSYLEAWQRRVIVDNDTRTKVILIKVLG</sequence>
<reference evidence="1 2" key="1">
    <citation type="journal article" date="2021" name="Commun. Biol.">
        <title>The genome of Shorea leprosula (Dipterocarpaceae) highlights the ecological relevance of drought in aseasonal tropical rainforests.</title>
        <authorList>
            <person name="Ng K.K.S."/>
            <person name="Kobayashi M.J."/>
            <person name="Fawcett J.A."/>
            <person name="Hatakeyama M."/>
            <person name="Paape T."/>
            <person name="Ng C.H."/>
            <person name="Ang C.C."/>
            <person name="Tnah L.H."/>
            <person name="Lee C.T."/>
            <person name="Nishiyama T."/>
            <person name="Sese J."/>
            <person name="O'Brien M.J."/>
            <person name="Copetti D."/>
            <person name="Mohd Noor M.I."/>
            <person name="Ong R.C."/>
            <person name="Putra M."/>
            <person name="Sireger I.Z."/>
            <person name="Indrioko S."/>
            <person name="Kosugi Y."/>
            <person name="Izuno A."/>
            <person name="Isagi Y."/>
            <person name="Lee S.L."/>
            <person name="Shimizu K.K."/>
        </authorList>
    </citation>
    <scope>NUCLEOTIDE SEQUENCE [LARGE SCALE GENOMIC DNA]</scope>
    <source>
        <strain evidence="1">214</strain>
    </source>
</reference>
<proteinExistence type="predicted"/>
<gene>
    <name evidence="1" type="ORF">SLEP1_g40946</name>
</gene>
<dbReference type="AlphaFoldDB" id="A0AAV5L5C9"/>
<evidence type="ECO:0000313" key="1">
    <source>
        <dbReference type="EMBL" id="GKV32330.1"/>
    </source>
</evidence>
<evidence type="ECO:0000313" key="2">
    <source>
        <dbReference type="Proteomes" id="UP001054252"/>
    </source>
</evidence>
<comment type="caution">
    <text evidence="1">The sequence shown here is derived from an EMBL/GenBank/DDBJ whole genome shotgun (WGS) entry which is preliminary data.</text>
</comment>
<protein>
    <submittedName>
        <fullName evidence="1">Uncharacterized protein</fullName>
    </submittedName>
</protein>
<name>A0AAV5L5C9_9ROSI</name>
<organism evidence="1 2">
    <name type="scientific">Rubroshorea leprosula</name>
    <dbReference type="NCBI Taxonomy" id="152421"/>
    <lineage>
        <taxon>Eukaryota</taxon>
        <taxon>Viridiplantae</taxon>
        <taxon>Streptophyta</taxon>
        <taxon>Embryophyta</taxon>
        <taxon>Tracheophyta</taxon>
        <taxon>Spermatophyta</taxon>
        <taxon>Magnoliopsida</taxon>
        <taxon>eudicotyledons</taxon>
        <taxon>Gunneridae</taxon>
        <taxon>Pentapetalae</taxon>
        <taxon>rosids</taxon>
        <taxon>malvids</taxon>
        <taxon>Malvales</taxon>
        <taxon>Dipterocarpaceae</taxon>
        <taxon>Rubroshorea</taxon>
    </lineage>
</organism>
<dbReference type="EMBL" id="BPVZ01000095">
    <property type="protein sequence ID" value="GKV32330.1"/>
    <property type="molecule type" value="Genomic_DNA"/>
</dbReference>
<accession>A0AAV5L5C9</accession>